<dbReference type="EMBL" id="CAWUHC010000219">
    <property type="protein sequence ID" value="CAK7237891.1"/>
    <property type="molecule type" value="Genomic_DNA"/>
</dbReference>
<evidence type="ECO:0000313" key="5">
    <source>
        <dbReference type="Proteomes" id="UP001642406"/>
    </source>
</evidence>
<gene>
    <name evidence="4" type="ORF">SBRCBS47491_010194</name>
</gene>
<evidence type="ECO:0000313" key="4">
    <source>
        <dbReference type="EMBL" id="CAK7237891.1"/>
    </source>
</evidence>
<reference evidence="4 5" key="1">
    <citation type="submission" date="2024-01" db="EMBL/GenBank/DDBJ databases">
        <authorList>
            <person name="Allen C."/>
            <person name="Tagirdzhanova G."/>
        </authorList>
    </citation>
    <scope>NUCLEOTIDE SEQUENCE [LARGE SCALE GENOMIC DNA]</scope>
</reference>
<comment type="similarity">
    <text evidence="2">Belongs to the choline/ethanolamine kinase family.</text>
</comment>
<dbReference type="CDD" id="cd05157">
    <property type="entry name" value="ETNK_euk"/>
    <property type="match status" value="1"/>
</dbReference>
<evidence type="ECO:0000256" key="1">
    <source>
        <dbReference type="ARBA" id="ARBA00037883"/>
    </source>
</evidence>
<dbReference type="InterPro" id="IPR011009">
    <property type="entry name" value="Kinase-like_dom_sf"/>
</dbReference>
<comment type="caution">
    <text evidence="4">The sequence shown here is derived from an EMBL/GenBank/DDBJ whole genome shotgun (WGS) entry which is preliminary data.</text>
</comment>
<comment type="pathway">
    <text evidence="1">Phospholipid metabolism; phosphatidylethanolamine biosynthesis; phosphatidylethanolamine from ethanolamine: step 1/3.</text>
</comment>
<evidence type="ECO:0000256" key="3">
    <source>
        <dbReference type="ARBA" id="ARBA00038874"/>
    </source>
</evidence>
<dbReference type="PANTHER" id="PTHR22603:SF66">
    <property type="entry name" value="ETHANOLAMINE KINASE"/>
    <property type="match status" value="1"/>
</dbReference>
<dbReference type="EC" id="2.7.1.82" evidence="3"/>
<organism evidence="4 5">
    <name type="scientific">Sporothrix bragantina</name>
    <dbReference type="NCBI Taxonomy" id="671064"/>
    <lineage>
        <taxon>Eukaryota</taxon>
        <taxon>Fungi</taxon>
        <taxon>Dikarya</taxon>
        <taxon>Ascomycota</taxon>
        <taxon>Pezizomycotina</taxon>
        <taxon>Sordariomycetes</taxon>
        <taxon>Sordariomycetidae</taxon>
        <taxon>Ophiostomatales</taxon>
        <taxon>Ophiostomataceae</taxon>
        <taxon>Sporothrix</taxon>
    </lineage>
</organism>
<dbReference type="SUPFAM" id="SSF56112">
    <property type="entry name" value="Protein kinase-like (PK-like)"/>
    <property type="match status" value="1"/>
</dbReference>
<dbReference type="Proteomes" id="UP001642406">
    <property type="component" value="Unassembled WGS sequence"/>
</dbReference>
<sequence length="433" mass="48342">MAFEASEEHVCLLPLKYDPNDSESSARQLVFALRPDWQSTDSKVEFVRFTDGITNTLLKAVNRRSGLATHEADRDAILLRAYGHGTDLIIDRQREAQNHELLMRHGLAPALLARFENGMMYRFVSGEVTRPEDMRRPEISSAIARRLAQWHAIVPCIPNANHTTNSACHDDNGYKTDVVGELVNEKSCSLKPSVAIAQGKLEPNLWSVMQKWILALPSDTAAQQDHAALLQKELHGLVAELSQRPGLGKNGLVFSHNDLLSGNVIVLPAKTGQTDSPNAEVTFIDYEYAVPSPAAFDIANHFAEWGGFDCDMSVLPTVAQRRAFIGEYIRAYAALRPVTIDDSTALDIMVEEDKLLQEVDVFRGVPGFYWGIWALIQATISDIDFDYASYAETRLSEYWAWKAEVSGERAKAGAEIPLRERRWAQEVDTNESI</sequence>
<evidence type="ECO:0000256" key="2">
    <source>
        <dbReference type="ARBA" id="ARBA00038211"/>
    </source>
</evidence>
<proteinExistence type="inferred from homology"/>
<name>A0ABP0D3P4_9PEZI</name>
<accession>A0ABP0D3P4</accession>
<keyword evidence="5" id="KW-1185">Reference proteome</keyword>
<dbReference type="Gene3D" id="3.90.1200.10">
    <property type="match status" value="1"/>
</dbReference>
<protein>
    <recommendedName>
        <fullName evidence="3">ethanolamine kinase</fullName>
        <ecNumber evidence="3">2.7.1.82</ecNumber>
    </recommendedName>
</protein>
<dbReference type="PANTHER" id="PTHR22603">
    <property type="entry name" value="CHOLINE/ETHANOALAMINE KINASE"/>
    <property type="match status" value="1"/>
</dbReference>
<dbReference type="Pfam" id="PF01633">
    <property type="entry name" value="Choline_kinase"/>
    <property type="match status" value="1"/>
</dbReference>